<dbReference type="EMBL" id="PVYX01000001">
    <property type="protein sequence ID" value="PRX57414.1"/>
    <property type="molecule type" value="Genomic_DNA"/>
</dbReference>
<accession>A0A2T0MIJ7</accession>
<reference evidence="5 6" key="1">
    <citation type="submission" date="2018-03" db="EMBL/GenBank/DDBJ databases">
        <title>Genomic Encyclopedia of Archaeal and Bacterial Type Strains, Phase II (KMG-II): from individual species to whole genera.</title>
        <authorList>
            <person name="Goeker M."/>
        </authorList>
    </citation>
    <scope>NUCLEOTIDE SEQUENCE [LARGE SCALE GENOMIC DNA]</scope>
    <source>
        <strain evidence="5 6">DSM 25027</strain>
    </source>
</reference>
<evidence type="ECO:0000256" key="3">
    <source>
        <dbReference type="ARBA" id="ARBA00023163"/>
    </source>
</evidence>
<feature type="domain" description="HTH hxlR-type" evidence="4">
    <location>
        <begin position="11"/>
        <end position="110"/>
    </location>
</feature>
<dbReference type="InterPro" id="IPR036388">
    <property type="entry name" value="WH-like_DNA-bd_sf"/>
</dbReference>
<proteinExistence type="predicted"/>
<dbReference type="RefSeq" id="WP_211297989.1">
    <property type="nucleotide sequence ID" value="NZ_PVYX01000001.1"/>
</dbReference>
<dbReference type="InterPro" id="IPR002577">
    <property type="entry name" value="HTH_HxlR"/>
</dbReference>
<gene>
    <name evidence="5" type="ORF">CLV81_1418</name>
</gene>
<keyword evidence="6" id="KW-1185">Reference proteome</keyword>
<sequence>MAKEKKYKSNCPQYLALEVFGDKWTLLIIRDMMINGKKYFREFLQSKEKIASNILTNRLQMLEEEGIIRRKQDPNHKQKIIYLLTERGIDLFPILMENARWSLKYKPVEDIDRAKAQAILDGGQKAIEQIMEQLRHEHLD</sequence>
<dbReference type="AlphaFoldDB" id="A0A2T0MIJ7"/>
<keyword evidence="3" id="KW-0804">Transcription</keyword>
<organism evidence="5 6">
    <name type="scientific">Flagellimonas meridianipacifica</name>
    <dbReference type="NCBI Taxonomy" id="1080225"/>
    <lineage>
        <taxon>Bacteria</taxon>
        <taxon>Pseudomonadati</taxon>
        <taxon>Bacteroidota</taxon>
        <taxon>Flavobacteriia</taxon>
        <taxon>Flavobacteriales</taxon>
        <taxon>Flavobacteriaceae</taxon>
        <taxon>Flagellimonas</taxon>
    </lineage>
</organism>
<evidence type="ECO:0000313" key="6">
    <source>
        <dbReference type="Proteomes" id="UP000237640"/>
    </source>
</evidence>
<keyword evidence="2 5" id="KW-0238">DNA-binding</keyword>
<dbReference type="PANTHER" id="PTHR33204">
    <property type="entry name" value="TRANSCRIPTIONAL REGULATOR, MARR FAMILY"/>
    <property type="match status" value="1"/>
</dbReference>
<name>A0A2T0MIJ7_9FLAO</name>
<keyword evidence="1" id="KW-0805">Transcription regulation</keyword>
<dbReference type="Proteomes" id="UP000237640">
    <property type="component" value="Unassembled WGS sequence"/>
</dbReference>
<dbReference type="PANTHER" id="PTHR33204:SF37">
    <property type="entry name" value="HTH-TYPE TRANSCRIPTIONAL REGULATOR YODB"/>
    <property type="match status" value="1"/>
</dbReference>
<dbReference type="InterPro" id="IPR036390">
    <property type="entry name" value="WH_DNA-bd_sf"/>
</dbReference>
<dbReference type="Gene3D" id="1.10.10.10">
    <property type="entry name" value="Winged helix-like DNA-binding domain superfamily/Winged helix DNA-binding domain"/>
    <property type="match status" value="1"/>
</dbReference>
<evidence type="ECO:0000256" key="1">
    <source>
        <dbReference type="ARBA" id="ARBA00023015"/>
    </source>
</evidence>
<evidence type="ECO:0000259" key="4">
    <source>
        <dbReference type="PROSITE" id="PS51118"/>
    </source>
</evidence>
<dbReference type="PROSITE" id="PS51118">
    <property type="entry name" value="HTH_HXLR"/>
    <property type="match status" value="1"/>
</dbReference>
<comment type="caution">
    <text evidence="5">The sequence shown here is derived from an EMBL/GenBank/DDBJ whole genome shotgun (WGS) entry which is preliminary data.</text>
</comment>
<dbReference type="Pfam" id="PF01638">
    <property type="entry name" value="HxlR"/>
    <property type="match status" value="1"/>
</dbReference>
<evidence type="ECO:0000313" key="5">
    <source>
        <dbReference type="EMBL" id="PRX57414.1"/>
    </source>
</evidence>
<protein>
    <submittedName>
        <fullName evidence="5">DNA-binding HxlR family transcriptional regulator</fullName>
    </submittedName>
</protein>
<dbReference type="GO" id="GO:0003677">
    <property type="term" value="F:DNA binding"/>
    <property type="evidence" value="ECO:0007669"/>
    <property type="project" value="UniProtKB-KW"/>
</dbReference>
<evidence type="ECO:0000256" key="2">
    <source>
        <dbReference type="ARBA" id="ARBA00023125"/>
    </source>
</evidence>
<dbReference type="SUPFAM" id="SSF46785">
    <property type="entry name" value="Winged helix' DNA-binding domain"/>
    <property type="match status" value="1"/>
</dbReference>